<dbReference type="AlphaFoldDB" id="A0A811T9Q7"/>
<evidence type="ECO:0000313" key="1">
    <source>
        <dbReference type="EMBL" id="CAD6491307.1"/>
    </source>
</evidence>
<organism evidence="1 2">
    <name type="scientific">Candidatus Argoarchaeum ethanivorans</name>
    <dbReference type="NCBI Taxonomy" id="2608793"/>
    <lineage>
        <taxon>Archaea</taxon>
        <taxon>Methanobacteriati</taxon>
        <taxon>Methanobacteriota</taxon>
        <taxon>Stenosarchaea group</taxon>
        <taxon>Methanomicrobia</taxon>
        <taxon>Methanosarcinales</taxon>
        <taxon>Methanosarcinales incertae sedis</taxon>
        <taxon>GOM Arc I cluster</taxon>
        <taxon>Candidatus Argoarchaeum</taxon>
    </lineage>
</organism>
<gene>
    <name evidence="1" type="ORF">DIAAKJNI_00081</name>
</gene>
<dbReference type="EMBL" id="CAJHIQ010000003">
    <property type="protein sequence ID" value="CAD6491307.1"/>
    <property type="molecule type" value="Genomic_DNA"/>
</dbReference>
<name>A0A811T9Q7_9EURY</name>
<dbReference type="Proteomes" id="UP000639006">
    <property type="component" value="Unassembled WGS sequence"/>
</dbReference>
<reference evidence="1" key="1">
    <citation type="submission" date="2020-10" db="EMBL/GenBank/DDBJ databases">
        <authorList>
            <person name="Hahn C.J."/>
            <person name="Laso-Perez R."/>
            <person name="Vulcano F."/>
            <person name="Vaziourakis K.-M."/>
            <person name="Stokke R."/>
            <person name="Steen I.H."/>
            <person name="Teske A."/>
            <person name="Boetius A."/>
            <person name="Liebeke M."/>
            <person name="Amann R."/>
            <person name="Knittel K."/>
        </authorList>
    </citation>
    <scope>NUCLEOTIDE SEQUENCE</scope>
    <source>
        <strain evidence="1">Gfbio:e3339647-f889-4370-9287-4fb5cb688e4c:AG392M11_GoMArc1</strain>
    </source>
</reference>
<sequence length="56" mass="6660">MGQINSRNLDMLILHDVYLNHGCDPNIKRGELMKMLWLLNRTHMDSILEKKLFVYS</sequence>
<evidence type="ECO:0000313" key="2">
    <source>
        <dbReference type="Proteomes" id="UP000639006"/>
    </source>
</evidence>
<comment type="caution">
    <text evidence="1">The sequence shown here is derived from an EMBL/GenBank/DDBJ whole genome shotgun (WGS) entry which is preliminary data.</text>
</comment>
<proteinExistence type="predicted"/>
<protein>
    <submittedName>
        <fullName evidence="1">Uncharacterized protein</fullName>
    </submittedName>
</protein>
<accession>A0A811T9Q7</accession>